<name>A0A2C6KJJ9_9APIC</name>
<dbReference type="VEuPathDB" id="ToxoDB:CSUI_005480"/>
<organism evidence="2 3">
    <name type="scientific">Cystoisospora suis</name>
    <dbReference type="NCBI Taxonomy" id="483139"/>
    <lineage>
        <taxon>Eukaryota</taxon>
        <taxon>Sar</taxon>
        <taxon>Alveolata</taxon>
        <taxon>Apicomplexa</taxon>
        <taxon>Conoidasida</taxon>
        <taxon>Coccidia</taxon>
        <taxon>Eucoccidiorida</taxon>
        <taxon>Eimeriorina</taxon>
        <taxon>Sarcocystidae</taxon>
        <taxon>Cystoisospora</taxon>
    </lineage>
</organism>
<keyword evidence="3" id="KW-1185">Reference proteome</keyword>
<dbReference type="RefSeq" id="XP_067922366.1">
    <property type="nucleotide sequence ID" value="XM_068065656.1"/>
</dbReference>
<feature type="compositionally biased region" description="Acidic residues" evidence="1">
    <location>
        <begin position="228"/>
        <end position="237"/>
    </location>
</feature>
<accession>A0A2C6KJJ9</accession>
<sequence>MSLSTFLLRPKTACASFSLPQRAAPPKPKKPSAAKKKVKKEGGGLPQHLTRYLPFVPTSLVHETTSFLHDPNKLRSLLSLIYSPNKDVPRSSSEKDSSSSSSSSSVSLQDRLEYQMELEEYLTVKEHHTAFYRRHESNASASMWRAIEALPADLYEEAVQSVTYEPPYVNEPPPAPSSPSSSPFSQQAAESATLGKKKIDSAESSQQQSRGDGKTPSLSFKTGSVDTPENEVMDEEEKDQHGKKDDRTPDYFLERFHFPRALMFHEMYGKQIFDSLDQTERRKLQVYMNLMHIRYPHAELKKEKPELFWLPERQVLSRQREGSQQKRKAAK</sequence>
<dbReference type="GeneID" id="94428867"/>
<feature type="compositionally biased region" description="Low complexity" evidence="1">
    <location>
        <begin position="98"/>
        <end position="107"/>
    </location>
</feature>
<comment type="caution">
    <text evidence="2">The sequence shown here is derived from an EMBL/GenBank/DDBJ whole genome shotgun (WGS) entry which is preliminary data.</text>
</comment>
<evidence type="ECO:0000256" key="1">
    <source>
        <dbReference type="SAM" id="MobiDB-lite"/>
    </source>
</evidence>
<protein>
    <submittedName>
        <fullName evidence="2">Uncharacterized protein</fullName>
    </submittedName>
</protein>
<feature type="region of interest" description="Disordered" evidence="1">
    <location>
        <begin position="85"/>
        <end position="109"/>
    </location>
</feature>
<dbReference type="OrthoDB" id="1668230at2759"/>
<gene>
    <name evidence="2" type="ORF">CSUI_005480</name>
</gene>
<feature type="region of interest" description="Disordered" evidence="1">
    <location>
        <begin position="165"/>
        <end position="248"/>
    </location>
</feature>
<feature type="compositionally biased region" description="Basic and acidic residues" evidence="1">
    <location>
        <begin position="238"/>
        <end position="248"/>
    </location>
</feature>
<evidence type="ECO:0000313" key="2">
    <source>
        <dbReference type="EMBL" id="PHJ20680.1"/>
    </source>
</evidence>
<dbReference type="AlphaFoldDB" id="A0A2C6KJJ9"/>
<feature type="compositionally biased region" description="Low complexity" evidence="1">
    <location>
        <begin position="178"/>
        <end position="192"/>
    </location>
</feature>
<feature type="compositionally biased region" description="Basic residues" evidence="1">
    <location>
        <begin position="27"/>
        <end position="39"/>
    </location>
</feature>
<feature type="compositionally biased region" description="Basic and acidic residues" evidence="1">
    <location>
        <begin position="87"/>
        <end position="97"/>
    </location>
</feature>
<evidence type="ECO:0000313" key="3">
    <source>
        <dbReference type="Proteomes" id="UP000221165"/>
    </source>
</evidence>
<proteinExistence type="predicted"/>
<feature type="compositionally biased region" description="Polar residues" evidence="1">
    <location>
        <begin position="202"/>
        <end position="227"/>
    </location>
</feature>
<dbReference type="Proteomes" id="UP000221165">
    <property type="component" value="Unassembled WGS sequence"/>
</dbReference>
<dbReference type="EMBL" id="MIGC01002655">
    <property type="protein sequence ID" value="PHJ20680.1"/>
    <property type="molecule type" value="Genomic_DNA"/>
</dbReference>
<feature type="region of interest" description="Disordered" evidence="1">
    <location>
        <begin position="17"/>
        <end position="49"/>
    </location>
</feature>
<reference evidence="2 3" key="1">
    <citation type="journal article" date="2017" name="Int. J. Parasitol.">
        <title>The genome of the protozoan parasite Cystoisospora suis and a reverse vaccinology approach to identify vaccine candidates.</title>
        <authorList>
            <person name="Palmieri N."/>
            <person name="Shrestha A."/>
            <person name="Ruttkowski B."/>
            <person name="Beck T."/>
            <person name="Vogl C."/>
            <person name="Tomley F."/>
            <person name="Blake D.P."/>
            <person name="Joachim A."/>
        </authorList>
    </citation>
    <scope>NUCLEOTIDE SEQUENCE [LARGE SCALE GENOMIC DNA]</scope>
    <source>
        <strain evidence="2 3">Wien I</strain>
    </source>
</reference>